<sequence length="149" mass="17055">MGNKATLSLLLLVAAFSLFFQASSEPRSAQAAVSRPGHLGGGFWPQPGRRRCRKPNEVFKSCVSGSCAEAKCWRPVVGPACTMDCATGCFCRNGYYRNRRGNCVRWHQCRQRHWPRPPVYYPYPGGWDPQYPWSFEPWLQQQAVPYYVF</sequence>
<name>A0A6M2E6Z7_9ACAR</name>
<evidence type="ECO:0000259" key="2">
    <source>
        <dbReference type="Pfam" id="PF01826"/>
    </source>
</evidence>
<proteinExistence type="predicted"/>
<protein>
    <submittedName>
        <fullName evidence="3">Putative trypsin inhibitor like cysteine rich domain protein</fullName>
    </submittedName>
</protein>
<dbReference type="AlphaFoldDB" id="A0A6M2E6Z7"/>
<organism evidence="3">
    <name type="scientific">Amblyomma tuberculatum</name>
    <dbReference type="NCBI Taxonomy" id="48802"/>
    <lineage>
        <taxon>Eukaryota</taxon>
        <taxon>Metazoa</taxon>
        <taxon>Ecdysozoa</taxon>
        <taxon>Arthropoda</taxon>
        <taxon>Chelicerata</taxon>
        <taxon>Arachnida</taxon>
        <taxon>Acari</taxon>
        <taxon>Parasitiformes</taxon>
        <taxon>Ixodida</taxon>
        <taxon>Ixodoidea</taxon>
        <taxon>Ixodidae</taxon>
        <taxon>Amblyomminae</taxon>
        <taxon>Amblyomma</taxon>
    </lineage>
</organism>
<dbReference type="Gene3D" id="2.10.25.10">
    <property type="entry name" value="Laminin"/>
    <property type="match status" value="1"/>
</dbReference>
<dbReference type="SUPFAM" id="SSF57567">
    <property type="entry name" value="Serine protease inhibitors"/>
    <property type="match status" value="1"/>
</dbReference>
<accession>A0A6M2E6Z7</accession>
<feature type="signal peptide" evidence="1">
    <location>
        <begin position="1"/>
        <end position="24"/>
    </location>
</feature>
<evidence type="ECO:0000256" key="1">
    <source>
        <dbReference type="SAM" id="SignalP"/>
    </source>
</evidence>
<dbReference type="EMBL" id="GIDH01001118">
    <property type="protein sequence ID" value="NOV53061.1"/>
    <property type="molecule type" value="Transcribed_RNA"/>
</dbReference>
<dbReference type="CDD" id="cd19941">
    <property type="entry name" value="TIL"/>
    <property type="match status" value="1"/>
</dbReference>
<dbReference type="Pfam" id="PF01826">
    <property type="entry name" value="TIL"/>
    <property type="match status" value="1"/>
</dbReference>
<feature type="domain" description="TIL" evidence="2">
    <location>
        <begin position="54"/>
        <end position="109"/>
    </location>
</feature>
<dbReference type="InterPro" id="IPR002919">
    <property type="entry name" value="TIL_dom"/>
</dbReference>
<keyword evidence="1" id="KW-0732">Signal</keyword>
<dbReference type="InterPro" id="IPR036084">
    <property type="entry name" value="Ser_inhib-like_sf"/>
</dbReference>
<reference evidence="3" key="1">
    <citation type="submission" date="2019-12" db="EMBL/GenBank/DDBJ databases">
        <title>The sialotranscriptome of the gopher-tortoise tick, Amblyomma tuberculatum.</title>
        <authorList>
            <person name="Karim S."/>
            <person name="Andersen J."/>
            <person name="Kumar D."/>
            <person name="Adamson S."/>
            <person name="Ennen J."/>
            <person name="Qualis C.P."/>
            <person name="Ribeiro J.M.C."/>
        </authorList>
    </citation>
    <scope>NUCLEOTIDE SEQUENCE</scope>
    <source>
        <strain evidence="3">Removed</strain>
        <tissue evidence="3">Salivary glands</tissue>
    </source>
</reference>
<evidence type="ECO:0000313" key="3">
    <source>
        <dbReference type="EMBL" id="NOV53061.1"/>
    </source>
</evidence>
<feature type="chain" id="PRO_5026721151" evidence="1">
    <location>
        <begin position="25"/>
        <end position="149"/>
    </location>
</feature>